<dbReference type="EMBL" id="MCFL01000001">
    <property type="protein sequence ID" value="ORZ41340.1"/>
    <property type="molecule type" value="Genomic_DNA"/>
</dbReference>
<sequence length="346" mass="38257">MVQDDASYFLPGSEWSVSVVRIVHTKDKSAYRYIDLVRGYCSKQGTQSRPTYVLRANEPKDLLGYIITDTEQVHMATDLQATSTILDCMYPTHDNTEAHIFTFVRRVSGRVSSVVYLVLAAHTEVVHRLTVGASFPCIVGALAEQGDMTELKSLAGLKETGSMLYEASVQPPAPLHALAPAVAPTSPPKHKDSVIQDLESKLDAMHIQGNKAAKASREQLESIHAELDAVRADAARQLKDTVKRLQQLEVELATTLAQLAERDAALSRIASPGVPAADVSARLASLQAAFDEKCVAFSQLQVEWHRTKRQAKELEDKYRWLRKRTMDAVMQRQKTVSLVSLGVSEY</sequence>
<protein>
    <submittedName>
        <fullName evidence="2">Uncharacterized protein</fullName>
    </submittedName>
</protein>
<evidence type="ECO:0000313" key="3">
    <source>
        <dbReference type="Proteomes" id="UP000193411"/>
    </source>
</evidence>
<dbReference type="AlphaFoldDB" id="A0A1Y2I3A0"/>
<proteinExistence type="predicted"/>
<organism evidence="2 3">
    <name type="scientific">Catenaria anguillulae PL171</name>
    <dbReference type="NCBI Taxonomy" id="765915"/>
    <lineage>
        <taxon>Eukaryota</taxon>
        <taxon>Fungi</taxon>
        <taxon>Fungi incertae sedis</taxon>
        <taxon>Blastocladiomycota</taxon>
        <taxon>Blastocladiomycetes</taxon>
        <taxon>Blastocladiales</taxon>
        <taxon>Catenariaceae</taxon>
        <taxon>Catenaria</taxon>
    </lineage>
</organism>
<name>A0A1Y2I3A0_9FUNG</name>
<evidence type="ECO:0000256" key="1">
    <source>
        <dbReference type="SAM" id="Coils"/>
    </source>
</evidence>
<accession>A0A1Y2I3A0</accession>
<comment type="caution">
    <text evidence="2">The sequence shown here is derived from an EMBL/GenBank/DDBJ whole genome shotgun (WGS) entry which is preliminary data.</text>
</comment>
<reference evidence="2 3" key="1">
    <citation type="submission" date="2016-07" db="EMBL/GenBank/DDBJ databases">
        <title>Pervasive Adenine N6-methylation of Active Genes in Fungi.</title>
        <authorList>
            <consortium name="DOE Joint Genome Institute"/>
            <person name="Mondo S.J."/>
            <person name="Dannebaum R.O."/>
            <person name="Kuo R.C."/>
            <person name="Labutti K."/>
            <person name="Haridas S."/>
            <person name="Kuo A."/>
            <person name="Salamov A."/>
            <person name="Ahrendt S.R."/>
            <person name="Lipzen A."/>
            <person name="Sullivan W."/>
            <person name="Andreopoulos W.B."/>
            <person name="Clum A."/>
            <person name="Lindquist E."/>
            <person name="Daum C."/>
            <person name="Ramamoorthy G.K."/>
            <person name="Gryganskyi A."/>
            <person name="Culley D."/>
            <person name="Magnuson J.K."/>
            <person name="James T.Y."/>
            <person name="O'Malley M.A."/>
            <person name="Stajich J.E."/>
            <person name="Spatafora J.W."/>
            <person name="Visel A."/>
            <person name="Grigoriev I.V."/>
        </authorList>
    </citation>
    <scope>NUCLEOTIDE SEQUENCE [LARGE SCALE GENOMIC DNA]</scope>
    <source>
        <strain evidence="2 3">PL171</strain>
    </source>
</reference>
<evidence type="ECO:0000313" key="2">
    <source>
        <dbReference type="EMBL" id="ORZ41340.1"/>
    </source>
</evidence>
<feature type="coiled-coil region" evidence="1">
    <location>
        <begin position="213"/>
        <end position="258"/>
    </location>
</feature>
<dbReference type="Proteomes" id="UP000193411">
    <property type="component" value="Unassembled WGS sequence"/>
</dbReference>
<keyword evidence="1" id="KW-0175">Coiled coil</keyword>
<gene>
    <name evidence="2" type="ORF">BCR44DRAFT_51147</name>
</gene>
<keyword evidence="3" id="KW-1185">Reference proteome</keyword>